<keyword evidence="7" id="KW-1185">Reference proteome</keyword>
<sequence length="190" mass="20260">MPAGGSNSPTSPTLSLRALSLFTSPPRRRARSQKSSSTISADNEAIVEEETATGSVMPKSPSSSWTAMDQLSIFARRASNLNLLNATGIQLSGSDSERAGQVMAGIVKTSQLGLNDASLGLYRVYEHIQRKVPAIVADKQQLKDISVNVDTACSDIEDAGKLVADLEHLESFHRMASMIKTSIAIIGKSK</sequence>
<evidence type="ECO:0000313" key="6">
    <source>
        <dbReference type="EMBL" id="ORY95669.1"/>
    </source>
</evidence>
<keyword evidence="3" id="KW-0472">Membrane</keyword>
<comment type="similarity">
    <text evidence="2">Belongs to the BORCS8 family.</text>
</comment>
<proteinExistence type="inferred from homology"/>
<dbReference type="InParanoid" id="A0A1X2HAJ9"/>
<dbReference type="AlphaFoldDB" id="A0A1X2HAJ9"/>
<dbReference type="EMBL" id="MCGN01000006">
    <property type="protein sequence ID" value="ORY95669.1"/>
    <property type="molecule type" value="Genomic_DNA"/>
</dbReference>
<dbReference type="PANTHER" id="PTHR21146">
    <property type="entry name" value="MEF2B PROTEIN"/>
    <property type="match status" value="1"/>
</dbReference>
<dbReference type="InterPro" id="IPR019320">
    <property type="entry name" value="BORCS8"/>
</dbReference>
<reference evidence="6 7" key="1">
    <citation type="submission" date="2016-07" db="EMBL/GenBank/DDBJ databases">
        <title>Pervasive Adenine N6-methylation of Active Genes in Fungi.</title>
        <authorList>
            <consortium name="DOE Joint Genome Institute"/>
            <person name="Mondo S.J."/>
            <person name="Dannebaum R.O."/>
            <person name="Kuo R.C."/>
            <person name="Labutti K."/>
            <person name="Haridas S."/>
            <person name="Kuo A."/>
            <person name="Salamov A."/>
            <person name="Ahrendt S.R."/>
            <person name="Lipzen A."/>
            <person name="Sullivan W."/>
            <person name="Andreopoulos W.B."/>
            <person name="Clum A."/>
            <person name="Lindquist E."/>
            <person name="Daum C."/>
            <person name="Ramamoorthy G.K."/>
            <person name="Gryganskyi A."/>
            <person name="Culley D."/>
            <person name="Magnuson J.K."/>
            <person name="James T.Y."/>
            <person name="O'Malley M.A."/>
            <person name="Stajich J.E."/>
            <person name="Spatafora J.W."/>
            <person name="Visel A."/>
            <person name="Grigoriev I.V."/>
        </authorList>
    </citation>
    <scope>NUCLEOTIDE SEQUENCE [LARGE SCALE GENOMIC DNA]</scope>
    <source>
        <strain evidence="6 7">NRRL 2496</strain>
    </source>
</reference>
<dbReference type="Proteomes" id="UP000242180">
    <property type="component" value="Unassembled WGS sequence"/>
</dbReference>
<evidence type="ECO:0000256" key="5">
    <source>
        <dbReference type="SAM" id="MobiDB-lite"/>
    </source>
</evidence>
<feature type="region of interest" description="Disordered" evidence="5">
    <location>
        <begin position="22"/>
        <end position="64"/>
    </location>
</feature>
<protein>
    <submittedName>
        <fullName evidence="6">Uncharacterized protein</fullName>
    </submittedName>
</protein>
<dbReference type="OMA" id="RINDHIH"/>
<dbReference type="OrthoDB" id="10044187at2759"/>
<organism evidence="6 7">
    <name type="scientific">Syncephalastrum racemosum</name>
    <name type="common">Filamentous fungus</name>
    <dbReference type="NCBI Taxonomy" id="13706"/>
    <lineage>
        <taxon>Eukaryota</taxon>
        <taxon>Fungi</taxon>
        <taxon>Fungi incertae sedis</taxon>
        <taxon>Mucoromycota</taxon>
        <taxon>Mucoromycotina</taxon>
        <taxon>Mucoromycetes</taxon>
        <taxon>Mucorales</taxon>
        <taxon>Syncephalastraceae</taxon>
        <taxon>Syncephalastrum</taxon>
    </lineage>
</organism>
<gene>
    <name evidence="6" type="ORF">BCR43DRAFT_506130</name>
</gene>
<evidence type="ECO:0000256" key="4">
    <source>
        <dbReference type="ARBA" id="ARBA00023228"/>
    </source>
</evidence>
<evidence type="ECO:0000256" key="2">
    <source>
        <dbReference type="ARBA" id="ARBA00010463"/>
    </source>
</evidence>
<dbReference type="PANTHER" id="PTHR21146:SF0">
    <property type="entry name" value="BLOC-1-RELATED COMPLEX SUBUNIT 8"/>
    <property type="match status" value="1"/>
</dbReference>
<name>A0A1X2HAJ9_SYNRA</name>
<comment type="subcellular location">
    <subcellularLocation>
        <location evidence="1">Lysosome membrane</location>
    </subcellularLocation>
</comment>
<dbReference type="Pfam" id="PF10167">
    <property type="entry name" value="BORCS8"/>
    <property type="match status" value="1"/>
</dbReference>
<keyword evidence="4" id="KW-0458">Lysosome</keyword>
<evidence type="ECO:0000313" key="7">
    <source>
        <dbReference type="Proteomes" id="UP000242180"/>
    </source>
</evidence>
<comment type="caution">
    <text evidence="6">The sequence shown here is derived from an EMBL/GenBank/DDBJ whole genome shotgun (WGS) entry which is preliminary data.</text>
</comment>
<evidence type="ECO:0000256" key="1">
    <source>
        <dbReference type="ARBA" id="ARBA00004656"/>
    </source>
</evidence>
<accession>A0A1X2HAJ9</accession>
<evidence type="ECO:0000256" key="3">
    <source>
        <dbReference type="ARBA" id="ARBA00023136"/>
    </source>
</evidence>